<dbReference type="InterPro" id="IPR009241">
    <property type="entry name" value="HigB-like"/>
</dbReference>
<evidence type="ECO:0000313" key="3">
    <source>
        <dbReference type="Proteomes" id="UP000598227"/>
    </source>
</evidence>
<dbReference type="Pfam" id="PF05973">
    <property type="entry name" value="Gp49"/>
    <property type="match status" value="1"/>
</dbReference>
<keyword evidence="3" id="KW-1185">Reference proteome</keyword>
<accession>A0ABR9GI03</accession>
<name>A0ABR9GI03_9HYPH</name>
<sequence>MSGDAVKTVFWIGSSRETVRDFPKEVRQEVGFALETAQLGGKAINVVPLVGFSGAGVLEVIANGEGGTYRTVYTVRFQEAVYILHAFQKKSKKGIATPRQEIALVRQRLKVAEKHHERELKKKEAEMKNVRHPG</sequence>
<evidence type="ECO:0000256" key="1">
    <source>
        <dbReference type="SAM" id="MobiDB-lite"/>
    </source>
</evidence>
<dbReference type="EMBL" id="JACZEP010000001">
    <property type="protein sequence ID" value="MBE1203272.1"/>
    <property type="molecule type" value="Genomic_DNA"/>
</dbReference>
<gene>
    <name evidence="2" type="ORF">IHE39_03090</name>
</gene>
<protein>
    <submittedName>
        <fullName evidence="2">Type II toxin-antitoxin system RelE/ParE family toxin</fullName>
    </submittedName>
</protein>
<comment type="caution">
    <text evidence="2">The sequence shown here is derived from an EMBL/GenBank/DDBJ whole genome shotgun (WGS) entry which is preliminary data.</text>
</comment>
<proteinExistence type="predicted"/>
<organism evidence="2 3">
    <name type="scientific">Aminobacter carboxidus</name>
    <dbReference type="NCBI Taxonomy" id="376165"/>
    <lineage>
        <taxon>Bacteria</taxon>
        <taxon>Pseudomonadati</taxon>
        <taxon>Pseudomonadota</taxon>
        <taxon>Alphaproteobacteria</taxon>
        <taxon>Hyphomicrobiales</taxon>
        <taxon>Phyllobacteriaceae</taxon>
        <taxon>Aminobacter</taxon>
    </lineage>
</organism>
<reference evidence="2 3" key="1">
    <citation type="submission" date="2020-09" db="EMBL/GenBank/DDBJ databases">
        <title>Draft Genome Sequence of Aminobacter carboxidus type strain DSM 1086, a soil Gram-negative carboxydobacterium.</title>
        <authorList>
            <person name="Turrini P."/>
            <person name="Tescari M."/>
            <person name="Artuso I."/>
            <person name="Lugli G.A."/>
            <person name="Frangipani E."/>
            <person name="Ventura M."/>
            <person name="Visca P."/>
        </authorList>
    </citation>
    <scope>NUCLEOTIDE SEQUENCE [LARGE SCALE GENOMIC DNA]</scope>
    <source>
        <strain evidence="2 3">DSM 1086</strain>
    </source>
</reference>
<dbReference type="Proteomes" id="UP000598227">
    <property type="component" value="Unassembled WGS sequence"/>
</dbReference>
<feature type="region of interest" description="Disordered" evidence="1">
    <location>
        <begin position="114"/>
        <end position="134"/>
    </location>
</feature>
<evidence type="ECO:0000313" key="2">
    <source>
        <dbReference type="EMBL" id="MBE1203272.1"/>
    </source>
</evidence>